<keyword evidence="2" id="KW-1185">Reference proteome</keyword>
<dbReference type="HOGENOM" id="CLU_3279622_0_0_1"/>
<dbReference type="AlphaFoldDB" id="W6MHA5"/>
<dbReference type="Proteomes" id="UP000019384">
    <property type="component" value="Unassembled WGS sequence"/>
</dbReference>
<sequence length="41" mass="5021">MAQRVTFRRRNPCMYLTPRIYQEPRTYFRVLGGNQRESIKS</sequence>
<evidence type="ECO:0000313" key="1">
    <source>
        <dbReference type="EMBL" id="CDK25013.1"/>
    </source>
</evidence>
<accession>W6MHA5</accession>
<dbReference type="RefSeq" id="XP_022457028.1">
    <property type="nucleotide sequence ID" value="XM_022605572.1"/>
</dbReference>
<reference evidence="1" key="2">
    <citation type="submission" date="2014-02" db="EMBL/GenBank/DDBJ databases">
        <title>Complete DNA sequence of /Kuraishia capsulata/ illustrates novel genomic features among budding yeasts (/Saccharomycotina/).</title>
        <authorList>
            <person name="Morales L."/>
            <person name="Noel B."/>
            <person name="Porcel B."/>
            <person name="Marcet-Houben M."/>
            <person name="Hullo M-F."/>
            <person name="Sacerdot C."/>
            <person name="Tekaia F."/>
            <person name="Leh-Louis V."/>
            <person name="Despons L."/>
            <person name="Khanna V."/>
            <person name="Aury J-M."/>
            <person name="Barbe V."/>
            <person name="Couloux A."/>
            <person name="Labadie K."/>
            <person name="Pelletier E."/>
            <person name="Souciet J-L."/>
            <person name="Boekhout T."/>
            <person name="Gabaldon T."/>
            <person name="Wincker P."/>
            <person name="Dujon B."/>
        </authorList>
    </citation>
    <scope>NUCLEOTIDE SEQUENCE</scope>
    <source>
        <strain evidence="1">CBS 1993</strain>
    </source>
</reference>
<proteinExistence type="predicted"/>
<evidence type="ECO:0000313" key="2">
    <source>
        <dbReference type="Proteomes" id="UP000019384"/>
    </source>
</evidence>
<name>W6MHA5_9ASCO</name>
<gene>
    <name evidence="1" type="ORF">KUCA_T00000980001</name>
</gene>
<dbReference type="EMBL" id="HG793125">
    <property type="protein sequence ID" value="CDK25013.1"/>
    <property type="molecule type" value="Genomic_DNA"/>
</dbReference>
<reference evidence="1" key="1">
    <citation type="submission" date="2013-12" db="EMBL/GenBank/DDBJ databases">
        <authorList>
            <person name="Genoscope - CEA"/>
        </authorList>
    </citation>
    <scope>NUCLEOTIDE SEQUENCE</scope>
    <source>
        <strain evidence="1">CBS 1993</strain>
    </source>
</reference>
<dbReference type="GeneID" id="34518416"/>
<organism evidence="1 2">
    <name type="scientific">Kuraishia capsulata CBS 1993</name>
    <dbReference type="NCBI Taxonomy" id="1382522"/>
    <lineage>
        <taxon>Eukaryota</taxon>
        <taxon>Fungi</taxon>
        <taxon>Dikarya</taxon>
        <taxon>Ascomycota</taxon>
        <taxon>Saccharomycotina</taxon>
        <taxon>Pichiomycetes</taxon>
        <taxon>Pichiales</taxon>
        <taxon>Pichiaceae</taxon>
        <taxon>Kuraishia</taxon>
    </lineage>
</organism>
<protein>
    <submittedName>
        <fullName evidence="1">Uncharacterized protein</fullName>
    </submittedName>
</protein>